<feature type="domain" description="Zn(2)-C6 fungal-type" evidence="2">
    <location>
        <begin position="36"/>
        <end position="67"/>
    </location>
</feature>
<feature type="region of interest" description="Disordered" evidence="1">
    <location>
        <begin position="705"/>
        <end position="724"/>
    </location>
</feature>
<dbReference type="Pfam" id="PF00172">
    <property type="entry name" value="Zn_clus"/>
    <property type="match status" value="1"/>
</dbReference>
<evidence type="ECO:0000313" key="3">
    <source>
        <dbReference type="EMBL" id="QLQ78172.1"/>
    </source>
</evidence>
<evidence type="ECO:0000313" key="4">
    <source>
        <dbReference type="Proteomes" id="UP000510647"/>
    </source>
</evidence>
<proteinExistence type="predicted"/>
<dbReference type="SUPFAM" id="SSF57701">
    <property type="entry name" value="Zn2/Cys6 DNA-binding domain"/>
    <property type="match status" value="1"/>
</dbReference>
<organism evidence="3 4">
    <name type="scientific">Torulaspora globosa</name>
    <dbReference type="NCBI Taxonomy" id="48254"/>
    <lineage>
        <taxon>Eukaryota</taxon>
        <taxon>Fungi</taxon>
        <taxon>Dikarya</taxon>
        <taxon>Ascomycota</taxon>
        <taxon>Saccharomycotina</taxon>
        <taxon>Saccharomycetes</taxon>
        <taxon>Saccharomycetales</taxon>
        <taxon>Saccharomycetaceae</taxon>
        <taxon>Torulaspora</taxon>
    </lineage>
</organism>
<name>A0A7H9HPE6_9SACH</name>
<feature type="region of interest" description="Disordered" evidence="1">
    <location>
        <begin position="1"/>
        <end position="27"/>
    </location>
</feature>
<dbReference type="Proteomes" id="UP000510647">
    <property type="component" value="Chromosome 1"/>
</dbReference>
<dbReference type="InterPro" id="IPR052693">
    <property type="entry name" value="Yeast_MDR_Regulatory"/>
</dbReference>
<dbReference type="EMBL" id="CP059267">
    <property type="protein sequence ID" value="QLQ78172.1"/>
    <property type="molecule type" value="Genomic_DNA"/>
</dbReference>
<dbReference type="SMART" id="SM00066">
    <property type="entry name" value="GAL4"/>
    <property type="match status" value="1"/>
</dbReference>
<dbReference type="Gene3D" id="4.10.240.10">
    <property type="entry name" value="Zn(2)-C6 fungal-type DNA-binding domain"/>
    <property type="match status" value="1"/>
</dbReference>
<dbReference type="InterPro" id="IPR001138">
    <property type="entry name" value="Zn2Cys6_DnaBD"/>
</dbReference>
<dbReference type="CDD" id="cd12148">
    <property type="entry name" value="fungal_TF_MHR"/>
    <property type="match status" value="1"/>
</dbReference>
<accession>A0A7H9HPE6</accession>
<dbReference type="GO" id="GO:0008270">
    <property type="term" value="F:zinc ion binding"/>
    <property type="evidence" value="ECO:0007669"/>
    <property type="project" value="InterPro"/>
</dbReference>
<evidence type="ECO:0000256" key="1">
    <source>
        <dbReference type="SAM" id="MobiDB-lite"/>
    </source>
</evidence>
<dbReference type="OrthoDB" id="4356994at2759"/>
<dbReference type="PROSITE" id="PS50048">
    <property type="entry name" value="ZN2_CY6_FUNGAL_2"/>
    <property type="match status" value="1"/>
</dbReference>
<dbReference type="PANTHER" id="PTHR31405:SF8">
    <property type="entry name" value="TRANSCRIPTION FACTOR PDR8-RELATED"/>
    <property type="match status" value="1"/>
</dbReference>
<dbReference type="AlphaFoldDB" id="A0A7H9HPE6"/>
<dbReference type="InterPro" id="IPR036864">
    <property type="entry name" value="Zn2-C6_fun-type_DNA-bd_sf"/>
</dbReference>
<sequence>MKESDINLPIPSMKPSEAVKVPEEKPKPKRRKITKSCAFCRKRKLRCDQKRPICSTCAVRGFTQCVYFNEPEVNTKGSVVTKTESGNHETFVDDLNKLQSEGEAAGKVKLKTRYLTYGSNASESLHIQNSIYHISSVDGSLPHKKNVLADFFTLQCKESGRRILYGATAFKTFMGKYNWELMQRFIQAWTKIKTIRGQMKRNKNFSMLKELTVAEEPIQAPDSSPTSLMNELLQNLPSREKIISSINNFFDNNKLFIMNSILDKDKVLRDFEQGFRSGEPRASDGERPIVALILPLKKNYYKIGVIVMILALTYYRDELPCPIERFLIFLTGVSTAKTMYIERPQMLLLRCEYRWVYGHTGGDDSHVMLLVDNLISSATYLGLNRDIPTLYGGQVKEVGSIESLQKLWYWILFADLSIALNLGRPLKVSQYDYDDDEMLTDHSKTFYGVMKRFLKVVRPMFFDLHDKRTTPDLSQHCETLIDFIEQEFPPLSTYSSNKVALDNGFLQTRILCQTLDVLMAFYGLRFFALKEITPAVKNGAVKSVLISCSLCVSLTLFCFELDKSSFPELIGVDCQATTPYLNACMSHIGTTFIRSIGIFYALSYCEMTYFENGLLVLSAYDEVSQCDISTLRSDGGQCTSFSCYFKLACKKLDLLVGSTDPILKRLLRRSRCYVIVLGLVSVMRTVIQRALESRTRAENSWLSNSRKHNVEEKTPVSPQAEPSRILFKEDPTMTETDISCCPYGIPRNDASLTVANDYIVDSLAAKTENEIGVDGFPSGQPIMKLSDQMESEMTQLIAEEFWGNYNLEWQQLLENQDVESLFPDLVL</sequence>
<dbReference type="GO" id="GO:0000981">
    <property type="term" value="F:DNA-binding transcription factor activity, RNA polymerase II-specific"/>
    <property type="evidence" value="ECO:0007669"/>
    <property type="project" value="InterPro"/>
</dbReference>
<reference evidence="3 4" key="1">
    <citation type="submission" date="2020-06" db="EMBL/GenBank/DDBJ databases">
        <title>The yeast mating-type switching endonuclease HO is a domesticated member of an unorthodox homing genetic element family.</title>
        <authorList>
            <person name="Coughlan A.Y."/>
            <person name="Lombardi L."/>
            <person name="Braun-Galleani S."/>
            <person name="Martos A.R."/>
            <person name="Galeote V."/>
            <person name="Bigey F."/>
            <person name="Dequin S."/>
            <person name="Byrne K.P."/>
            <person name="Wolfe K.H."/>
        </authorList>
    </citation>
    <scope>NUCLEOTIDE SEQUENCE [LARGE SCALE GENOMIC DNA]</scope>
    <source>
        <strain evidence="3 4">CBS2947</strain>
    </source>
</reference>
<keyword evidence="4" id="KW-1185">Reference proteome</keyword>
<dbReference type="PANTHER" id="PTHR31405">
    <property type="entry name" value="TRANSCRIPTION FACTOR PDR8-RELATED"/>
    <property type="match status" value="1"/>
</dbReference>
<dbReference type="CDD" id="cd00067">
    <property type="entry name" value="GAL4"/>
    <property type="match status" value="1"/>
</dbReference>
<dbReference type="PROSITE" id="PS00463">
    <property type="entry name" value="ZN2_CY6_FUNGAL_1"/>
    <property type="match status" value="1"/>
</dbReference>
<gene>
    <name evidence="3" type="ORF">HG537_0A04190</name>
</gene>
<evidence type="ECO:0000259" key="2">
    <source>
        <dbReference type="PROSITE" id="PS50048"/>
    </source>
</evidence>
<protein>
    <recommendedName>
        <fullName evidence="2">Zn(2)-C6 fungal-type domain-containing protein</fullName>
    </recommendedName>
</protein>